<name>A0A330LYD0_9GAMM</name>
<dbReference type="AlphaFoldDB" id="A0A330LYD0"/>
<protein>
    <submittedName>
        <fullName evidence="1">Uncharacterized protein</fullName>
    </submittedName>
</protein>
<dbReference type="Proteomes" id="UP000250123">
    <property type="component" value="Chromosome SHEWBE"/>
</dbReference>
<proteinExistence type="predicted"/>
<evidence type="ECO:0000313" key="1">
    <source>
        <dbReference type="EMBL" id="SQH74183.1"/>
    </source>
</evidence>
<organism evidence="1 2">
    <name type="scientific">Shewanella benthica</name>
    <dbReference type="NCBI Taxonomy" id="43661"/>
    <lineage>
        <taxon>Bacteria</taxon>
        <taxon>Pseudomonadati</taxon>
        <taxon>Pseudomonadota</taxon>
        <taxon>Gammaproteobacteria</taxon>
        <taxon>Alteromonadales</taxon>
        <taxon>Shewanellaceae</taxon>
        <taxon>Shewanella</taxon>
    </lineage>
</organism>
<dbReference type="EMBL" id="LS483452">
    <property type="protein sequence ID" value="SQH74183.1"/>
    <property type="molecule type" value="Genomic_DNA"/>
</dbReference>
<dbReference type="KEGG" id="sbk:SHEWBE_0187"/>
<sequence length="64" mass="7112">MTICASHTFSYKVLAMFYASPANTLTEIVKSSLMSCSYKVLAMSYISPTVKAITETTYKVLVIY</sequence>
<evidence type="ECO:0000313" key="2">
    <source>
        <dbReference type="Proteomes" id="UP000250123"/>
    </source>
</evidence>
<reference evidence="2" key="1">
    <citation type="submission" date="2018-06" db="EMBL/GenBank/DDBJ databases">
        <authorList>
            <person name="Cea G.-C."/>
            <person name="William W."/>
        </authorList>
    </citation>
    <scope>NUCLEOTIDE SEQUENCE [LARGE SCALE GENOMIC DNA]</scope>
    <source>
        <strain evidence="2">DB21MT-2</strain>
    </source>
</reference>
<gene>
    <name evidence="1" type="ORF">SHEWBE_0187</name>
</gene>
<accession>A0A330LYD0</accession>